<feature type="compositionally biased region" description="Basic and acidic residues" evidence="1">
    <location>
        <begin position="1"/>
        <end position="11"/>
    </location>
</feature>
<evidence type="ECO:0000259" key="2">
    <source>
        <dbReference type="Pfam" id="PF11972"/>
    </source>
</evidence>
<feature type="compositionally biased region" description="Pro residues" evidence="1">
    <location>
        <begin position="33"/>
        <end position="48"/>
    </location>
</feature>
<reference evidence="3 4" key="1">
    <citation type="submission" date="2016-10" db="EMBL/GenBank/DDBJ databases">
        <authorList>
            <person name="de Groot N.N."/>
        </authorList>
    </citation>
    <scope>NUCLEOTIDE SEQUENCE [LARGE SCALE GENOMIC DNA]</scope>
    <source>
        <strain evidence="3 4">DSM 23413</strain>
    </source>
</reference>
<name>A0A1H5UPR8_9RHOB</name>
<dbReference type="InterPro" id="IPR021068">
    <property type="entry name" value="HTH_DNA-bd"/>
</dbReference>
<sequence>MASGIENKDDEQLSPGSIYDSDPVDEDDLWFLPGPPEDAAPTDPPWPVAPREATLEPRAWAAAEAECYRDLIEAAQAVTRFGERLRGAPAGVAARLALQSVVAVLRGEGVWLSPEQVALFRELRLGSDDTVRDLARASWACRRLDAGAPPGDDLHDFLGRVDVHDARTPPGEDRPVGDDLAALGRDWAAAQAAMGRCHPLTRAAHGFAAWRTLGIGPWDEMLEPSVAAMLVGAQGLAPFLPMAPGHRLDRHGLSGSSASPGARLATFYAAAQAGAVAACMELDRLAAWRDRAVAATSDLSGRTPPALIAALLRHPVLSAELAAEATGASRPSARRNLNLFADRGLVRELTGQDRYRFWTVTA</sequence>
<evidence type="ECO:0000256" key="1">
    <source>
        <dbReference type="SAM" id="MobiDB-lite"/>
    </source>
</evidence>
<dbReference type="Pfam" id="PF11972">
    <property type="entry name" value="HTH_13"/>
    <property type="match status" value="1"/>
</dbReference>
<organism evidence="3 4">
    <name type="scientific">Jhaorihella thermophila</name>
    <dbReference type="NCBI Taxonomy" id="488547"/>
    <lineage>
        <taxon>Bacteria</taxon>
        <taxon>Pseudomonadati</taxon>
        <taxon>Pseudomonadota</taxon>
        <taxon>Alphaproteobacteria</taxon>
        <taxon>Rhodobacterales</taxon>
        <taxon>Paracoccaceae</taxon>
        <taxon>Jhaorihella</taxon>
    </lineage>
</organism>
<keyword evidence="4" id="KW-1185">Reference proteome</keyword>
<evidence type="ECO:0000313" key="4">
    <source>
        <dbReference type="Proteomes" id="UP000236742"/>
    </source>
</evidence>
<dbReference type="RefSeq" id="WP_104007411.1">
    <property type="nucleotide sequence ID" value="NZ_FNVD01000004.1"/>
</dbReference>
<proteinExistence type="predicted"/>
<protein>
    <submittedName>
        <fullName evidence="3">HTH DNA binding domain-containing protein</fullName>
    </submittedName>
</protein>
<dbReference type="Proteomes" id="UP000236742">
    <property type="component" value="Unassembled WGS sequence"/>
</dbReference>
<feature type="domain" description="HTH DNA binding" evidence="2">
    <location>
        <begin position="305"/>
        <end position="360"/>
    </location>
</feature>
<accession>A0A1H5UPR8</accession>
<dbReference type="EMBL" id="FNVD01000004">
    <property type="protein sequence ID" value="SEF76974.1"/>
    <property type="molecule type" value="Genomic_DNA"/>
</dbReference>
<feature type="region of interest" description="Disordered" evidence="1">
    <location>
        <begin position="1"/>
        <end position="50"/>
    </location>
</feature>
<dbReference type="AlphaFoldDB" id="A0A1H5UPR8"/>
<gene>
    <name evidence="3" type="ORF">SAMN05421751_104197</name>
</gene>
<dbReference type="OrthoDB" id="8455637at2"/>
<evidence type="ECO:0000313" key="3">
    <source>
        <dbReference type="EMBL" id="SEF76974.1"/>
    </source>
</evidence>